<reference evidence="6" key="1">
    <citation type="submission" date="2020-04" db="EMBL/GenBank/DDBJ databases">
        <authorList>
            <person name="Zhang T."/>
        </authorList>
    </citation>
    <scope>NUCLEOTIDE SEQUENCE</scope>
    <source>
        <strain evidence="6">HKST-UBA01</strain>
    </source>
</reference>
<dbReference type="NCBIfam" id="TIGR00281">
    <property type="entry name" value="SMC-Scp complex subunit ScpB"/>
    <property type="match status" value="1"/>
</dbReference>
<organism evidence="6 7">
    <name type="scientific">Eiseniibacteriota bacterium</name>
    <dbReference type="NCBI Taxonomy" id="2212470"/>
    <lineage>
        <taxon>Bacteria</taxon>
        <taxon>Candidatus Eiseniibacteriota</taxon>
    </lineage>
</organism>
<evidence type="ECO:0000256" key="1">
    <source>
        <dbReference type="ARBA" id="ARBA00022490"/>
    </source>
</evidence>
<keyword evidence="4" id="KW-0131">Cell cycle</keyword>
<gene>
    <name evidence="6" type="primary">scpB</name>
    <name evidence="6" type="ORF">KC729_10590</name>
</gene>
<evidence type="ECO:0000256" key="5">
    <source>
        <dbReference type="SAM" id="MobiDB-lite"/>
    </source>
</evidence>
<dbReference type="InterPro" id="IPR005234">
    <property type="entry name" value="ScpB_csome_segregation"/>
</dbReference>
<sequence>MTEHESGSRRKRNANLPSLIAIVEAILFASDRPVSTKALAEAVPEADQESLAAALTELSARYQSADSGVGIQELADGFQLTTRPQLSTYVERFLVGRRRARLSRAALETLATIAYRQPITRGEIEDLRGVDCGQVIHTLLTRELITVKGRSEGLGRPLLYGTTPEFLTYFGLRGMGDLPDLDELQALTDVDPLEDPEIREALEASGLLEGLDEEGEDGASPLAAAESDALGSSRPDEGSSEEDHTSESESVKEDSVASEIEAQSTEEAGTELAEPDSPRASYESNGSEPTEGEPARDDGANGGRPAHFLQLGGAVSLDEAAGEFAVTEGNGTPH</sequence>
<keyword evidence="1" id="KW-0963">Cytoplasm</keyword>
<dbReference type="EMBL" id="JAGQHR010000304">
    <property type="protein sequence ID" value="MCA9728121.1"/>
    <property type="molecule type" value="Genomic_DNA"/>
</dbReference>
<dbReference type="PANTHER" id="PTHR34298">
    <property type="entry name" value="SEGREGATION AND CONDENSATION PROTEIN B"/>
    <property type="match status" value="1"/>
</dbReference>
<dbReference type="AlphaFoldDB" id="A0A956M1G7"/>
<dbReference type="GO" id="GO:0051301">
    <property type="term" value="P:cell division"/>
    <property type="evidence" value="ECO:0007669"/>
    <property type="project" value="UniProtKB-KW"/>
</dbReference>
<keyword evidence="3" id="KW-0159">Chromosome partition</keyword>
<accession>A0A956M1G7</accession>
<protein>
    <submittedName>
        <fullName evidence="6">SMC-Scp complex subunit ScpB</fullName>
    </submittedName>
</protein>
<dbReference type="Pfam" id="PF04079">
    <property type="entry name" value="SMC_ScpB"/>
    <property type="match status" value="1"/>
</dbReference>
<feature type="region of interest" description="Disordered" evidence="5">
    <location>
        <begin position="225"/>
        <end position="308"/>
    </location>
</feature>
<evidence type="ECO:0000313" key="7">
    <source>
        <dbReference type="Proteomes" id="UP000697710"/>
    </source>
</evidence>
<proteinExistence type="predicted"/>
<evidence type="ECO:0000256" key="4">
    <source>
        <dbReference type="ARBA" id="ARBA00023306"/>
    </source>
</evidence>
<dbReference type="InterPro" id="IPR036390">
    <property type="entry name" value="WH_DNA-bd_sf"/>
</dbReference>
<dbReference type="Proteomes" id="UP000697710">
    <property type="component" value="Unassembled WGS sequence"/>
</dbReference>
<reference evidence="6" key="2">
    <citation type="journal article" date="2021" name="Microbiome">
        <title>Successional dynamics and alternative stable states in a saline activated sludge microbial community over 9 years.</title>
        <authorList>
            <person name="Wang Y."/>
            <person name="Ye J."/>
            <person name="Ju F."/>
            <person name="Liu L."/>
            <person name="Boyd J.A."/>
            <person name="Deng Y."/>
            <person name="Parks D.H."/>
            <person name="Jiang X."/>
            <person name="Yin X."/>
            <person name="Woodcroft B.J."/>
            <person name="Tyson G.W."/>
            <person name="Hugenholtz P."/>
            <person name="Polz M.F."/>
            <person name="Zhang T."/>
        </authorList>
    </citation>
    <scope>NUCLEOTIDE SEQUENCE</scope>
    <source>
        <strain evidence="6">HKST-UBA01</strain>
    </source>
</reference>
<evidence type="ECO:0000256" key="3">
    <source>
        <dbReference type="ARBA" id="ARBA00022829"/>
    </source>
</evidence>
<dbReference type="Gene3D" id="1.10.10.10">
    <property type="entry name" value="Winged helix-like DNA-binding domain superfamily/Winged helix DNA-binding domain"/>
    <property type="match status" value="2"/>
</dbReference>
<feature type="compositionally biased region" description="Basic and acidic residues" evidence="5">
    <location>
        <begin position="234"/>
        <end position="255"/>
    </location>
</feature>
<name>A0A956M1G7_UNCEI</name>
<keyword evidence="2" id="KW-0132">Cell division</keyword>
<evidence type="ECO:0000256" key="2">
    <source>
        <dbReference type="ARBA" id="ARBA00022618"/>
    </source>
</evidence>
<comment type="caution">
    <text evidence="6">The sequence shown here is derived from an EMBL/GenBank/DDBJ whole genome shotgun (WGS) entry which is preliminary data.</text>
</comment>
<dbReference type="InterPro" id="IPR036388">
    <property type="entry name" value="WH-like_DNA-bd_sf"/>
</dbReference>
<dbReference type="GO" id="GO:0051304">
    <property type="term" value="P:chromosome separation"/>
    <property type="evidence" value="ECO:0007669"/>
    <property type="project" value="InterPro"/>
</dbReference>
<evidence type="ECO:0000313" key="6">
    <source>
        <dbReference type="EMBL" id="MCA9728121.1"/>
    </source>
</evidence>
<dbReference type="SUPFAM" id="SSF46785">
    <property type="entry name" value="Winged helix' DNA-binding domain"/>
    <property type="match status" value="2"/>
</dbReference>
<dbReference type="PANTHER" id="PTHR34298:SF2">
    <property type="entry name" value="SEGREGATION AND CONDENSATION PROTEIN B"/>
    <property type="match status" value="1"/>
</dbReference>